<dbReference type="NCBIfam" id="TIGR00204">
    <property type="entry name" value="dxs"/>
    <property type="match status" value="1"/>
</dbReference>
<comment type="function">
    <text evidence="10 11">Catalyzes the acyloin condensation reaction between C atoms 2 and 3 of pyruvate and glyceraldehyde 3-phosphate to yield 1-deoxy-D-xylulose-5-phosphate (DXP).</text>
</comment>
<evidence type="ECO:0000259" key="12">
    <source>
        <dbReference type="SMART" id="SM00861"/>
    </source>
</evidence>
<dbReference type="NCBIfam" id="NF003933">
    <property type="entry name" value="PRK05444.2-2"/>
    <property type="match status" value="1"/>
</dbReference>
<organism evidence="13 14">
    <name type="scientific">Roseococcus suduntuyensis</name>
    <dbReference type="NCBI Taxonomy" id="455361"/>
    <lineage>
        <taxon>Bacteria</taxon>
        <taxon>Pseudomonadati</taxon>
        <taxon>Pseudomonadota</taxon>
        <taxon>Alphaproteobacteria</taxon>
        <taxon>Acetobacterales</taxon>
        <taxon>Roseomonadaceae</taxon>
        <taxon>Roseococcus</taxon>
    </lineage>
</organism>
<evidence type="ECO:0000313" key="14">
    <source>
        <dbReference type="Proteomes" id="UP000553193"/>
    </source>
</evidence>
<dbReference type="GO" id="GO:0009228">
    <property type="term" value="P:thiamine biosynthetic process"/>
    <property type="evidence" value="ECO:0007669"/>
    <property type="project" value="UniProtKB-UniRule"/>
</dbReference>
<dbReference type="Gene3D" id="3.40.50.970">
    <property type="match status" value="2"/>
</dbReference>
<comment type="caution">
    <text evidence="13">The sequence shown here is derived from an EMBL/GenBank/DDBJ whole genome shotgun (WGS) entry which is preliminary data.</text>
</comment>
<dbReference type="UniPathway" id="UPA00064">
    <property type="reaction ID" value="UER00091"/>
</dbReference>
<dbReference type="EC" id="2.2.1.7" evidence="11"/>
<evidence type="ECO:0000256" key="8">
    <source>
        <dbReference type="ARBA" id="ARBA00023052"/>
    </source>
</evidence>
<dbReference type="PROSITE" id="PS00802">
    <property type="entry name" value="TRANSKETOLASE_2"/>
    <property type="match status" value="1"/>
</dbReference>
<dbReference type="Gene3D" id="3.40.50.920">
    <property type="match status" value="1"/>
</dbReference>
<dbReference type="PANTHER" id="PTHR43322:SF5">
    <property type="entry name" value="1-DEOXY-D-XYLULOSE-5-PHOSPHATE SYNTHASE, CHLOROPLASTIC"/>
    <property type="match status" value="1"/>
</dbReference>
<comment type="pathway">
    <text evidence="1 11">Metabolic intermediate biosynthesis; 1-deoxy-D-xylulose 5-phosphate biosynthesis; 1-deoxy-D-xylulose 5-phosphate from D-glyceraldehyde 3-phosphate and pyruvate: step 1/1.</text>
</comment>
<keyword evidence="8 11" id="KW-0786">Thiamine pyrophosphate</keyword>
<feature type="binding site" evidence="11">
    <location>
        <position position="372"/>
    </location>
    <ligand>
        <name>thiamine diphosphate</name>
        <dbReference type="ChEBI" id="CHEBI:58937"/>
    </ligand>
</feature>
<dbReference type="GO" id="GO:0008661">
    <property type="term" value="F:1-deoxy-D-xylulose-5-phosphate synthase activity"/>
    <property type="evidence" value="ECO:0007669"/>
    <property type="project" value="UniProtKB-UniRule"/>
</dbReference>
<dbReference type="Proteomes" id="UP000553193">
    <property type="component" value="Unassembled WGS sequence"/>
</dbReference>
<dbReference type="EMBL" id="JACIDJ010000009">
    <property type="protein sequence ID" value="MBB3900259.1"/>
    <property type="molecule type" value="Genomic_DNA"/>
</dbReference>
<feature type="binding site" evidence="11">
    <location>
        <begin position="152"/>
        <end position="153"/>
    </location>
    <ligand>
        <name>thiamine diphosphate</name>
        <dbReference type="ChEBI" id="CHEBI:58937"/>
    </ligand>
</feature>
<dbReference type="InterPro" id="IPR020826">
    <property type="entry name" value="Transketolase_BS"/>
</dbReference>
<dbReference type="InterPro" id="IPR005475">
    <property type="entry name" value="Transketolase-like_Pyr-bd"/>
</dbReference>
<dbReference type="CDD" id="cd02007">
    <property type="entry name" value="TPP_DXS"/>
    <property type="match status" value="1"/>
</dbReference>
<comment type="cofactor">
    <cofactor evidence="11">
        <name>Mg(2+)</name>
        <dbReference type="ChEBI" id="CHEBI:18420"/>
    </cofactor>
    <text evidence="11">Binds 1 Mg(2+) ion per subunit.</text>
</comment>
<evidence type="ECO:0000256" key="3">
    <source>
        <dbReference type="ARBA" id="ARBA00011738"/>
    </source>
</evidence>
<evidence type="ECO:0000256" key="6">
    <source>
        <dbReference type="ARBA" id="ARBA00022842"/>
    </source>
</evidence>
<evidence type="ECO:0000256" key="11">
    <source>
        <dbReference type="HAMAP-Rule" id="MF_00315"/>
    </source>
</evidence>
<comment type="cofactor">
    <cofactor evidence="11">
        <name>thiamine diphosphate</name>
        <dbReference type="ChEBI" id="CHEBI:58937"/>
    </cofactor>
    <text evidence="11">Binds 1 thiamine pyrophosphate per subunit.</text>
</comment>
<keyword evidence="14" id="KW-1185">Reference proteome</keyword>
<keyword evidence="6 11" id="KW-0460">Magnesium</keyword>
<dbReference type="InterPro" id="IPR049557">
    <property type="entry name" value="Transketolase_CS"/>
</dbReference>
<evidence type="ECO:0000256" key="10">
    <source>
        <dbReference type="ARBA" id="ARBA00055605"/>
    </source>
</evidence>
<evidence type="ECO:0000313" key="13">
    <source>
        <dbReference type="EMBL" id="MBB3900259.1"/>
    </source>
</evidence>
<accession>A0A840AF45</accession>
<dbReference type="RefSeq" id="WP_184386486.1">
    <property type="nucleotide sequence ID" value="NZ_JACIDJ010000009.1"/>
</dbReference>
<comment type="similarity">
    <text evidence="2 11">Belongs to the transketolase family. DXPS subfamily.</text>
</comment>
<dbReference type="AlphaFoldDB" id="A0A840AF45"/>
<feature type="binding site" evidence="11">
    <location>
        <position position="180"/>
    </location>
    <ligand>
        <name>thiamine diphosphate</name>
        <dbReference type="ChEBI" id="CHEBI:58937"/>
    </ligand>
</feature>
<feature type="domain" description="Transketolase-like pyrimidine-binding" evidence="12">
    <location>
        <begin position="321"/>
        <end position="486"/>
    </location>
</feature>
<name>A0A840AF45_9PROT</name>
<evidence type="ECO:0000256" key="1">
    <source>
        <dbReference type="ARBA" id="ARBA00004980"/>
    </source>
</evidence>
<feature type="binding site" evidence="11">
    <location>
        <position position="79"/>
    </location>
    <ligand>
        <name>thiamine diphosphate</name>
        <dbReference type="ChEBI" id="CHEBI:58937"/>
    </ligand>
</feature>
<evidence type="ECO:0000256" key="4">
    <source>
        <dbReference type="ARBA" id="ARBA00022679"/>
    </source>
</evidence>
<dbReference type="InterPro" id="IPR029061">
    <property type="entry name" value="THDP-binding"/>
</dbReference>
<feature type="binding site" evidence="11">
    <location>
        <position position="151"/>
    </location>
    <ligand>
        <name>Mg(2+)</name>
        <dbReference type="ChEBI" id="CHEBI:18420"/>
    </ligand>
</feature>
<dbReference type="SUPFAM" id="SSF52922">
    <property type="entry name" value="TK C-terminal domain-like"/>
    <property type="match status" value="1"/>
</dbReference>
<dbReference type="GO" id="GO:0016114">
    <property type="term" value="P:terpenoid biosynthetic process"/>
    <property type="evidence" value="ECO:0007669"/>
    <property type="project" value="UniProtKB-UniRule"/>
</dbReference>
<reference evidence="13 14" key="1">
    <citation type="submission" date="2020-08" db="EMBL/GenBank/DDBJ databases">
        <title>Genomic Encyclopedia of Type Strains, Phase IV (KMG-IV): sequencing the most valuable type-strain genomes for metagenomic binning, comparative biology and taxonomic classification.</title>
        <authorList>
            <person name="Goeker M."/>
        </authorList>
    </citation>
    <scope>NUCLEOTIDE SEQUENCE [LARGE SCALE GENOMIC DNA]</scope>
    <source>
        <strain evidence="13 14">DSM 19979</strain>
    </source>
</reference>
<dbReference type="FunFam" id="3.40.50.920:FF:000002">
    <property type="entry name" value="1-deoxy-D-xylulose-5-phosphate synthase"/>
    <property type="match status" value="1"/>
</dbReference>
<feature type="binding site" evidence="11">
    <location>
        <position position="290"/>
    </location>
    <ligand>
        <name>thiamine diphosphate</name>
        <dbReference type="ChEBI" id="CHEBI:58937"/>
    </ligand>
</feature>
<dbReference type="PROSITE" id="PS00801">
    <property type="entry name" value="TRANSKETOLASE_1"/>
    <property type="match status" value="1"/>
</dbReference>
<keyword evidence="9 11" id="KW-0414">Isoprene biosynthesis</keyword>
<proteinExistence type="inferred from homology"/>
<dbReference type="SUPFAM" id="SSF52518">
    <property type="entry name" value="Thiamin diphosphate-binding fold (THDP-binding)"/>
    <property type="match status" value="2"/>
</dbReference>
<dbReference type="Pfam" id="PF02779">
    <property type="entry name" value="Transket_pyr"/>
    <property type="match status" value="1"/>
</dbReference>
<dbReference type="HAMAP" id="MF_00315">
    <property type="entry name" value="DXP_synth"/>
    <property type="match status" value="1"/>
</dbReference>
<evidence type="ECO:0000256" key="9">
    <source>
        <dbReference type="ARBA" id="ARBA00023229"/>
    </source>
</evidence>
<keyword evidence="7 11" id="KW-0784">Thiamine biosynthesis</keyword>
<dbReference type="GO" id="GO:0000287">
    <property type="term" value="F:magnesium ion binding"/>
    <property type="evidence" value="ECO:0007669"/>
    <property type="project" value="UniProtKB-UniRule"/>
</dbReference>
<sequence>MQDRPATPLLDRVRVPADMRNFSSEQLRQLADELRAETISTVSVTGGHLGSSLGVVELTVAIHAVFDTPHDRLIWDVGHQCYPHKILTGRRDRIRTLRQGGGLSGFTKRSESEYDPFGAAHSSTSISAGLGMSVASALQEKPRNVIAVIGDGSMSAGMAYEAMNNAGAEKANLIVILNDNDMSIAPPVGAMSAYLSRTISSRPFLSVRDFVAKMAKNFPGPIERVAKRADEYARGLLTGGTLFEEMGFYYVGPVDGHNMDHLLPVLRNLRDTGHKGPFLVHAVTQKGKGYAPAETSGDKYHGVQKFDVITGEQQKAPPGPPVYQKVFAQALIAEAEADERIVAVNAAMPSGTSLDMFAKRFPERCFDVGIAEQHAVTFAAGMATEGLKPFCAIYSTFLQRGYDQVVHDVALQNLPVRFAMDRAGLVGADGATHAGSFDIAYLGCLPGFTLMAASCEVELAHMIATMAQIDDGPSGVRYPRGEGFALQPLPARGTPLPIGKGRVVREGSKIAILSYGARLQECLKAADELATYGLSCTVADARFAKPLDTALVEQLAKHHEVLITIEEGSLNGFGGLVMHHLALKGLLDHGLKFRPMTLPDIWIDHESPKKQYDIAGLNAPHITAMALSALGKEALAVSASA</sequence>
<evidence type="ECO:0000256" key="5">
    <source>
        <dbReference type="ARBA" id="ARBA00022723"/>
    </source>
</evidence>
<feature type="binding site" evidence="11">
    <location>
        <begin position="120"/>
        <end position="122"/>
    </location>
    <ligand>
        <name>thiamine diphosphate</name>
        <dbReference type="ChEBI" id="CHEBI:58937"/>
    </ligand>
</feature>
<dbReference type="GO" id="GO:0019288">
    <property type="term" value="P:isopentenyl diphosphate biosynthetic process, methylerythritol 4-phosphate pathway"/>
    <property type="evidence" value="ECO:0007669"/>
    <property type="project" value="UniProtKB-ARBA"/>
</dbReference>
<dbReference type="PANTHER" id="PTHR43322">
    <property type="entry name" value="1-D-DEOXYXYLULOSE 5-PHOSPHATE SYNTHASE-RELATED"/>
    <property type="match status" value="1"/>
</dbReference>
<dbReference type="SMART" id="SM00861">
    <property type="entry name" value="Transket_pyr"/>
    <property type="match status" value="1"/>
</dbReference>
<evidence type="ECO:0000256" key="7">
    <source>
        <dbReference type="ARBA" id="ARBA00022977"/>
    </source>
</evidence>
<comment type="subunit">
    <text evidence="3 11">Homodimer.</text>
</comment>
<gene>
    <name evidence="11" type="primary">dxs</name>
    <name evidence="13" type="ORF">GGQ83_003735</name>
</gene>
<keyword evidence="4 11" id="KW-0808">Transferase</keyword>
<evidence type="ECO:0000256" key="2">
    <source>
        <dbReference type="ARBA" id="ARBA00011081"/>
    </source>
</evidence>
<dbReference type="CDD" id="cd07033">
    <property type="entry name" value="TPP_PYR_DXS_TK_like"/>
    <property type="match status" value="1"/>
</dbReference>
<protein>
    <recommendedName>
        <fullName evidence="11">1-deoxy-D-xylulose-5-phosphate synthase</fullName>
        <ecNumber evidence="11">2.2.1.7</ecNumber>
    </recommendedName>
    <alternativeName>
        <fullName evidence="11">1-deoxyxylulose-5-phosphate synthase</fullName>
        <shortName evidence="11">DXP synthase</shortName>
        <shortName evidence="11">DXPS</shortName>
    </alternativeName>
</protein>
<dbReference type="Pfam" id="PF13292">
    <property type="entry name" value="DXP_synthase_N"/>
    <property type="match status" value="1"/>
</dbReference>
<dbReference type="FunFam" id="3.40.50.970:FF:000005">
    <property type="entry name" value="1-deoxy-D-xylulose-5-phosphate synthase"/>
    <property type="match status" value="1"/>
</dbReference>
<comment type="catalytic activity">
    <reaction evidence="11">
        <text>D-glyceraldehyde 3-phosphate + pyruvate + H(+) = 1-deoxy-D-xylulose 5-phosphate + CO2</text>
        <dbReference type="Rhea" id="RHEA:12605"/>
        <dbReference type="ChEBI" id="CHEBI:15361"/>
        <dbReference type="ChEBI" id="CHEBI:15378"/>
        <dbReference type="ChEBI" id="CHEBI:16526"/>
        <dbReference type="ChEBI" id="CHEBI:57792"/>
        <dbReference type="ChEBI" id="CHEBI:59776"/>
        <dbReference type="EC" id="2.2.1.7"/>
    </reaction>
</comment>
<dbReference type="InterPro" id="IPR009014">
    <property type="entry name" value="Transketo_C/PFOR_II"/>
</dbReference>
<dbReference type="GO" id="GO:0030976">
    <property type="term" value="F:thiamine pyrophosphate binding"/>
    <property type="evidence" value="ECO:0007669"/>
    <property type="project" value="UniProtKB-UniRule"/>
</dbReference>
<dbReference type="InterPro" id="IPR005477">
    <property type="entry name" value="Dxylulose-5-P_synthase"/>
</dbReference>
<dbReference type="InterPro" id="IPR033248">
    <property type="entry name" value="Transketolase_C"/>
</dbReference>
<feature type="binding site" evidence="11">
    <location>
        <position position="180"/>
    </location>
    <ligand>
        <name>Mg(2+)</name>
        <dbReference type="ChEBI" id="CHEBI:18420"/>
    </ligand>
</feature>
<dbReference type="Pfam" id="PF02780">
    <property type="entry name" value="Transketolase_C"/>
    <property type="match status" value="1"/>
</dbReference>
<keyword evidence="5 11" id="KW-0479">Metal-binding</keyword>